<accession>A0A9X5BKQ8</accession>
<dbReference type="EMBL" id="QZDT01000200">
    <property type="protein sequence ID" value="NBJ95735.1"/>
    <property type="molecule type" value="Genomic_DNA"/>
</dbReference>
<gene>
    <name evidence="1" type="ORF">D5281_25405</name>
</gene>
<protein>
    <submittedName>
        <fullName evidence="1">Uncharacterized protein</fullName>
    </submittedName>
</protein>
<proteinExistence type="predicted"/>
<dbReference type="RefSeq" id="WP_277935644.1">
    <property type="nucleotide sequence ID" value="NZ_QZDT01000200.1"/>
</dbReference>
<comment type="caution">
    <text evidence="1">The sequence shown here is derived from an EMBL/GenBank/DDBJ whole genome shotgun (WGS) entry which is preliminary data.</text>
</comment>
<feature type="non-terminal residue" evidence="1">
    <location>
        <position position="1"/>
    </location>
</feature>
<evidence type="ECO:0000313" key="1">
    <source>
        <dbReference type="EMBL" id="NBJ95735.1"/>
    </source>
</evidence>
<evidence type="ECO:0000313" key="2">
    <source>
        <dbReference type="Proteomes" id="UP001154420"/>
    </source>
</evidence>
<sequence>INGNLCNLFTTKTISKNFATIGSSGNYLAFNIPVVDGYKPLCIIAINLPANVGINFFNISGYTANVNFYGHVNNPATTCSIVVLYTKVL</sequence>
<dbReference type="Proteomes" id="UP001154420">
    <property type="component" value="Unassembled WGS sequence"/>
</dbReference>
<keyword evidence="2" id="KW-1185">Reference proteome</keyword>
<name>A0A9X5BKQ8_9FIRM</name>
<reference evidence="1" key="1">
    <citation type="submission" date="2018-09" db="EMBL/GenBank/DDBJ databases">
        <title>Murine metabolic-syndrome-specific gut microbial biobank.</title>
        <authorList>
            <person name="Liu C."/>
        </authorList>
    </citation>
    <scope>NUCLEOTIDE SEQUENCE</scope>
    <source>
        <strain evidence="1">D42-62</strain>
    </source>
</reference>
<dbReference type="AlphaFoldDB" id="A0A9X5BKQ8"/>
<organism evidence="1 2">
    <name type="scientific">Parablautia muri</name>
    <dbReference type="NCBI Taxonomy" id="2320879"/>
    <lineage>
        <taxon>Bacteria</taxon>
        <taxon>Bacillati</taxon>
        <taxon>Bacillota</taxon>
        <taxon>Clostridia</taxon>
        <taxon>Lachnospirales</taxon>
        <taxon>Lachnospiraceae</taxon>
        <taxon>Parablautia</taxon>
    </lineage>
</organism>